<proteinExistence type="predicted"/>
<feature type="transmembrane region" description="Helical" evidence="1">
    <location>
        <begin position="154"/>
        <end position="175"/>
    </location>
</feature>
<feature type="transmembrane region" description="Helical" evidence="1">
    <location>
        <begin position="38"/>
        <end position="56"/>
    </location>
</feature>
<evidence type="ECO:0000313" key="3">
    <source>
        <dbReference type="Proteomes" id="UP001597114"/>
    </source>
</evidence>
<dbReference type="EMBL" id="JBHUCO010000033">
    <property type="protein sequence ID" value="MFD1521311.1"/>
    <property type="molecule type" value="Genomic_DNA"/>
</dbReference>
<feature type="transmembrane region" description="Helical" evidence="1">
    <location>
        <begin position="213"/>
        <end position="234"/>
    </location>
</feature>
<comment type="caution">
    <text evidence="2">The sequence shown here is derived from an EMBL/GenBank/DDBJ whole genome shotgun (WGS) entry which is preliminary data.</text>
</comment>
<feature type="transmembrane region" description="Helical" evidence="1">
    <location>
        <begin position="123"/>
        <end position="148"/>
    </location>
</feature>
<feature type="transmembrane region" description="Helical" evidence="1">
    <location>
        <begin position="330"/>
        <end position="349"/>
    </location>
</feature>
<dbReference type="Pfam" id="PF19814">
    <property type="entry name" value="DUF6297"/>
    <property type="match status" value="1"/>
</dbReference>
<feature type="transmembrane region" description="Helical" evidence="1">
    <location>
        <begin position="395"/>
        <end position="413"/>
    </location>
</feature>
<dbReference type="RefSeq" id="WP_344730287.1">
    <property type="nucleotide sequence ID" value="NZ_BAAAUS010000065.1"/>
</dbReference>
<keyword evidence="1" id="KW-0472">Membrane</keyword>
<organism evidence="2 3">
    <name type="scientific">Pseudonocardia yunnanensis</name>
    <dbReference type="NCBI Taxonomy" id="58107"/>
    <lineage>
        <taxon>Bacteria</taxon>
        <taxon>Bacillati</taxon>
        <taxon>Actinomycetota</taxon>
        <taxon>Actinomycetes</taxon>
        <taxon>Pseudonocardiales</taxon>
        <taxon>Pseudonocardiaceae</taxon>
        <taxon>Pseudonocardia</taxon>
    </lineage>
</organism>
<keyword evidence="1" id="KW-1133">Transmembrane helix</keyword>
<protein>
    <submittedName>
        <fullName evidence="2">DUF6297 family protein</fullName>
    </submittedName>
</protein>
<dbReference type="Proteomes" id="UP001597114">
    <property type="component" value="Unassembled WGS sequence"/>
</dbReference>
<name>A0ABW4F0H2_9PSEU</name>
<evidence type="ECO:0000256" key="1">
    <source>
        <dbReference type="SAM" id="Phobius"/>
    </source>
</evidence>
<evidence type="ECO:0000313" key="2">
    <source>
        <dbReference type="EMBL" id="MFD1521311.1"/>
    </source>
</evidence>
<feature type="transmembrane region" description="Helical" evidence="1">
    <location>
        <begin position="187"/>
        <end position="207"/>
    </location>
</feature>
<feature type="transmembrane region" description="Helical" evidence="1">
    <location>
        <begin position="370"/>
        <end position="389"/>
    </location>
</feature>
<gene>
    <name evidence="2" type="ORF">ACFSJD_27680</name>
</gene>
<sequence>MTAAPTVQVPKARDLRVHLARARRAQRVAAGKAQDRDWYTPLLAVAVLTGLLVQGVRRVMGAEASPLPHAPHVGLLLGAVGLVLAGVVLRAALALGPMLAGPAVRHWLLAGTVDRAAMLRPRYLALAVAAALAGAGGGALAALVAAVAPPWWEAMWWAATGAGAAAALAAAAVVWQAGDTRTGRSVGTALVVAGAASVAAALLVPRASAVPALPAPAATTAAWVLALLLFGYGWRRLGVLDRAALGAGSGLAAAVQAAGTFMEPSLLLGLLEERRWRAAHHGRSRLGRGRGYGALVHSDLRRVLRTPGALLLAVGLLLVTYAAAGVLPAVAVPPVAVVAAYAVASRVASGVRAVTRSAALRRALGGTDRALIMAHLVAPLVAVAVWTAALLPALLPLNPIAVLLIPLGAVAVVERSATRPSPDYGAAVFDTGMGAVQVDLVRQLVRGPALLAGLAAVQLLLPR</sequence>
<feature type="transmembrane region" description="Helical" evidence="1">
    <location>
        <begin position="308"/>
        <end position="324"/>
    </location>
</feature>
<accession>A0ABW4F0H2</accession>
<keyword evidence="3" id="KW-1185">Reference proteome</keyword>
<dbReference type="InterPro" id="IPR046264">
    <property type="entry name" value="DUF6297"/>
</dbReference>
<keyword evidence="1" id="KW-0812">Transmembrane</keyword>
<reference evidence="3" key="1">
    <citation type="journal article" date="2019" name="Int. J. Syst. Evol. Microbiol.">
        <title>The Global Catalogue of Microorganisms (GCM) 10K type strain sequencing project: providing services to taxonomists for standard genome sequencing and annotation.</title>
        <authorList>
            <consortium name="The Broad Institute Genomics Platform"/>
            <consortium name="The Broad Institute Genome Sequencing Center for Infectious Disease"/>
            <person name="Wu L."/>
            <person name="Ma J."/>
        </authorList>
    </citation>
    <scope>NUCLEOTIDE SEQUENCE [LARGE SCALE GENOMIC DNA]</scope>
    <source>
        <strain evidence="3">CCM 7043</strain>
    </source>
</reference>
<feature type="transmembrane region" description="Helical" evidence="1">
    <location>
        <begin position="76"/>
        <end position="102"/>
    </location>
</feature>